<sequence length="60" mass="6308">MTEGYAVVVYCENGCMDGALESEMGYEVWQSVGVDVGSNGFVGFGLVAGFVWTMDGAEGE</sequence>
<dbReference type="EMBL" id="BMJB01000001">
    <property type="protein sequence ID" value="GGA69383.1"/>
    <property type="molecule type" value="Genomic_DNA"/>
</dbReference>
<organism evidence="1 2">
    <name type="scientific">Edaphobacter acidisoli</name>
    <dbReference type="NCBI Taxonomy" id="2040573"/>
    <lineage>
        <taxon>Bacteria</taxon>
        <taxon>Pseudomonadati</taxon>
        <taxon>Acidobacteriota</taxon>
        <taxon>Terriglobia</taxon>
        <taxon>Terriglobales</taxon>
        <taxon>Acidobacteriaceae</taxon>
        <taxon>Edaphobacter</taxon>
    </lineage>
</organism>
<protein>
    <submittedName>
        <fullName evidence="1">Uncharacterized protein</fullName>
    </submittedName>
</protein>
<evidence type="ECO:0000313" key="1">
    <source>
        <dbReference type="EMBL" id="GGA69383.1"/>
    </source>
</evidence>
<reference evidence="1" key="1">
    <citation type="journal article" date="2014" name="Int. J. Syst. Evol. Microbiol.">
        <title>Complete genome sequence of Corynebacterium casei LMG S-19264T (=DSM 44701T), isolated from a smear-ripened cheese.</title>
        <authorList>
            <consortium name="US DOE Joint Genome Institute (JGI-PGF)"/>
            <person name="Walter F."/>
            <person name="Albersmeier A."/>
            <person name="Kalinowski J."/>
            <person name="Ruckert C."/>
        </authorList>
    </citation>
    <scope>NUCLEOTIDE SEQUENCE</scope>
    <source>
        <strain evidence="1">CGMCC 1.15447</strain>
    </source>
</reference>
<keyword evidence="2" id="KW-1185">Reference proteome</keyword>
<evidence type="ECO:0000313" key="2">
    <source>
        <dbReference type="Proteomes" id="UP000648801"/>
    </source>
</evidence>
<reference evidence="1" key="2">
    <citation type="submission" date="2020-09" db="EMBL/GenBank/DDBJ databases">
        <authorList>
            <person name="Sun Q."/>
            <person name="Zhou Y."/>
        </authorList>
    </citation>
    <scope>NUCLEOTIDE SEQUENCE</scope>
    <source>
        <strain evidence="1">CGMCC 1.15447</strain>
    </source>
</reference>
<dbReference type="AlphaFoldDB" id="A0A916RTZ4"/>
<name>A0A916RTZ4_9BACT</name>
<accession>A0A916RTZ4</accession>
<proteinExistence type="predicted"/>
<dbReference type="Proteomes" id="UP000648801">
    <property type="component" value="Unassembled WGS sequence"/>
</dbReference>
<gene>
    <name evidence="1" type="ORF">GCM10011507_21100</name>
</gene>
<comment type="caution">
    <text evidence="1">The sequence shown here is derived from an EMBL/GenBank/DDBJ whole genome shotgun (WGS) entry which is preliminary data.</text>
</comment>